<comment type="catalytic activity">
    <reaction evidence="9">
        <text>an acyl phosphate + H2O = a carboxylate + phosphate + H(+)</text>
        <dbReference type="Rhea" id="RHEA:14965"/>
        <dbReference type="ChEBI" id="CHEBI:15377"/>
        <dbReference type="ChEBI" id="CHEBI:15378"/>
        <dbReference type="ChEBI" id="CHEBI:29067"/>
        <dbReference type="ChEBI" id="CHEBI:43474"/>
        <dbReference type="ChEBI" id="CHEBI:59918"/>
        <dbReference type="EC" id="3.6.1.7"/>
    </reaction>
</comment>
<dbReference type="PIRSF" id="PIRSF006256">
    <property type="entry name" value="CMPcnvr_hdrg_mat"/>
    <property type="match status" value="1"/>
</dbReference>
<dbReference type="Proteomes" id="UP000254033">
    <property type="component" value="Unassembled WGS sequence"/>
</dbReference>
<keyword evidence="12" id="KW-0808">Transferase</keyword>
<dbReference type="InterPro" id="IPR051060">
    <property type="entry name" value="Carbamoyltrans_HypF-like"/>
</dbReference>
<comment type="catalytic activity">
    <reaction evidence="7 8">
        <text>C-terminal L-cysteinyl-[HypE protein] + carbamoyl phosphate + ATP + H2O = C-terminal S-carboxamide-L-cysteinyl-[HypE protein] + AMP + phosphate + diphosphate + H(+)</text>
        <dbReference type="Rhea" id="RHEA:55636"/>
        <dbReference type="Rhea" id="RHEA-COMP:14247"/>
        <dbReference type="Rhea" id="RHEA-COMP:14392"/>
        <dbReference type="ChEBI" id="CHEBI:15377"/>
        <dbReference type="ChEBI" id="CHEBI:15378"/>
        <dbReference type="ChEBI" id="CHEBI:30616"/>
        <dbReference type="ChEBI" id="CHEBI:33019"/>
        <dbReference type="ChEBI" id="CHEBI:43474"/>
        <dbReference type="ChEBI" id="CHEBI:58228"/>
        <dbReference type="ChEBI" id="CHEBI:76913"/>
        <dbReference type="ChEBI" id="CHEBI:139126"/>
        <dbReference type="ChEBI" id="CHEBI:456215"/>
    </reaction>
</comment>
<evidence type="ECO:0000313" key="12">
    <source>
        <dbReference type="EMBL" id="STX37446.1"/>
    </source>
</evidence>
<dbReference type="PROSITE" id="PS51163">
    <property type="entry name" value="YRDC"/>
    <property type="match status" value="1"/>
</dbReference>
<evidence type="ECO:0000256" key="5">
    <source>
        <dbReference type="ARBA" id="ARBA00022771"/>
    </source>
</evidence>
<dbReference type="Pfam" id="PF22521">
    <property type="entry name" value="HypF_C_2"/>
    <property type="match status" value="1"/>
</dbReference>
<feature type="domain" description="YrdC-like" evidence="11">
    <location>
        <begin position="189"/>
        <end position="387"/>
    </location>
</feature>
<dbReference type="InterPro" id="IPR041440">
    <property type="entry name" value="HypF_C"/>
</dbReference>
<dbReference type="Gene3D" id="3.30.110.120">
    <property type="match status" value="1"/>
</dbReference>
<keyword evidence="3" id="KW-0436">Ligase</keyword>
<dbReference type="InterPro" id="IPR036046">
    <property type="entry name" value="Acylphosphatase-like_dom_sf"/>
</dbReference>
<dbReference type="Gene3D" id="3.30.420.360">
    <property type="match status" value="1"/>
</dbReference>
<dbReference type="Pfam" id="PF00708">
    <property type="entry name" value="Acylphosphatase"/>
    <property type="match status" value="1"/>
</dbReference>
<evidence type="ECO:0000259" key="10">
    <source>
        <dbReference type="PROSITE" id="PS51160"/>
    </source>
</evidence>
<dbReference type="SUPFAM" id="SSF54975">
    <property type="entry name" value="Acylphosphatase/BLUF domain-like"/>
    <property type="match status" value="1"/>
</dbReference>
<dbReference type="InterPro" id="IPR001792">
    <property type="entry name" value="Acylphosphatase-like_dom"/>
</dbReference>
<dbReference type="GO" id="GO:0003725">
    <property type="term" value="F:double-stranded RNA binding"/>
    <property type="evidence" value="ECO:0007669"/>
    <property type="project" value="InterPro"/>
</dbReference>
<sequence>MAEIERLRILIKGQVQGVGFRPHVYRVAQHLNLTGWVQNNTIGVLIEVQGMSVSSFLSHLLTSLPPLARIHDIETSNLALIANENHFLIIESQKTGASRGIISPDMSPCSDCLRELFNPDSRYYYYPFLNCTQCGPRFSITKELPYDRCQTSMGEFTLCPSCKRDYSSPENRRYHAQPTACKDCGPALSVSIKAIAQALLEGKIIALKGVGGYQLLCDARNNETIQRLRQKKYREAKPLALMVLNYLSAEKFVTVSDKEKESLSSQARPIVLLKKKQKILPEIIAPGLSDLGVMLPSSPLHYLLFHALAGYPEGLQWLDEPHSLVLIATSANMAGNPLMIEDEKAHNELIAIADLVISYNRQVVTRVDDSVMRFINNQPRFIRRARGFSPISVQLPFSIPSTLALGGHLKNTFCITRGNEAFISQHIGSLTNKETIDFFHESLSHWMRFLDVTVERIACDLHPDFYTTSLANHYDLPVISVQHHQAHLAAVAAEYHILDPALGIVLDGYGYGWDGKAWGGELFLLENRQIQRLGHFYPLPQPGGERAIHEPWRMAAAILHGLQKEDEIIRRFSDKPHVSELVHWLKSSDSLPTTSSCGRLFDAASALLGINTISQYEGQAPMQLESLVTNPDVFEGGWTVANNQINFLPTFSQLLDRDPRGGANVFHGTLIAGLVDWIMIQVRKTSIRQILLSGGCFLNQVLAEGLIKQLERRGLKVYLPQQVPVNDGGISLGQAWLAGNYKETEFLCV</sequence>
<dbReference type="AlphaFoldDB" id="A0A378IQD2"/>
<organism evidence="12 13">
    <name type="scientific">Legionella feeleii</name>
    <dbReference type="NCBI Taxonomy" id="453"/>
    <lineage>
        <taxon>Bacteria</taxon>
        <taxon>Pseudomonadati</taxon>
        <taxon>Pseudomonadota</taxon>
        <taxon>Gammaproteobacteria</taxon>
        <taxon>Legionellales</taxon>
        <taxon>Legionellaceae</taxon>
        <taxon>Legionella</taxon>
    </lineage>
</organism>
<evidence type="ECO:0000256" key="3">
    <source>
        <dbReference type="ARBA" id="ARBA00022598"/>
    </source>
</evidence>
<dbReference type="Gene3D" id="3.90.870.50">
    <property type="match status" value="1"/>
</dbReference>
<dbReference type="Pfam" id="PF01300">
    <property type="entry name" value="Sua5_yciO_yrdC"/>
    <property type="match status" value="1"/>
</dbReference>
<evidence type="ECO:0000256" key="2">
    <source>
        <dbReference type="ARBA" id="ARBA00008097"/>
    </source>
</evidence>
<evidence type="ECO:0000256" key="4">
    <source>
        <dbReference type="ARBA" id="ARBA00022723"/>
    </source>
</evidence>
<feature type="active site" evidence="9">
    <location>
        <position position="21"/>
    </location>
</feature>
<keyword evidence="9" id="KW-0378">Hydrolase</keyword>
<accession>A0A378IQD2</accession>
<dbReference type="InterPro" id="IPR011125">
    <property type="entry name" value="Znf_HypF"/>
</dbReference>
<feature type="domain" description="Acylphosphatase-like" evidence="10">
    <location>
        <begin position="6"/>
        <end position="91"/>
    </location>
</feature>
<dbReference type="PROSITE" id="PS51160">
    <property type="entry name" value="ACYLPHOSPHATASE_3"/>
    <property type="match status" value="1"/>
</dbReference>
<dbReference type="EMBL" id="UGNY01000001">
    <property type="protein sequence ID" value="STX37446.1"/>
    <property type="molecule type" value="Genomic_DNA"/>
</dbReference>
<proteinExistence type="inferred from homology"/>
<comment type="pathway">
    <text evidence="1 8">Protein modification; [NiFe] hydrogenase maturation.</text>
</comment>
<comment type="similarity">
    <text evidence="2 8">Belongs to the carbamoyltransferase HypF family.</text>
</comment>
<dbReference type="InterPro" id="IPR004421">
    <property type="entry name" value="Carbamoyltransferase_HypF"/>
</dbReference>
<dbReference type="Pfam" id="PF17788">
    <property type="entry name" value="HypF_C"/>
    <property type="match status" value="1"/>
</dbReference>
<evidence type="ECO:0000256" key="9">
    <source>
        <dbReference type="PROSITE-ProRule" id="PRU00520"/>
    </source>
</evidence>
<dbReference type="GO" id="GO:0003998">
    <property type="term" value="F:acylphosphatase activity"/>
    <property type="evidence" value="ECO:0007669"/>
    <property type="project" value="UniProtKB-EC"/>
</dbReference>
<name>A0A378IQD2_9GAMM</name>
<dbReference type="InterPro" id="IPR055128">
    <property type="entry name" value="HypF_C_2"/>
</dbReference>
<dbReference type="EC" id="6.2.-.-" evidence="8"/>
<evidence type="ECO:0000259" key="11">
    <source>
        <dbReference type="PROSITE" id="PS51163"/>
    </source>
</evidence>
<dbReference type="Pfam" id="PF07503">
    <property type="entry name" value="zf-HYPF"/>
    <property type="match status" value="2"/>
</dbReference>
<keyword evidence="4" id="KW-0479">Metal-binding</keyword>
<reference evidence="12 13" key="1">
    <citation type="submission" date="2018-06" db="EMBL/GenBank/DDBJ databases">
        <authorList>
            <consortium name="Pathogen Informatics"/>
            <person name="Doyle S."/>
        </authorList>
    </citation>
    <scope>NUCLEOTIDE SEQUENCE [LARGE SCALE GENOMIC DNA]</scope>
    <source>
        <strain evidence="12 13">NCTC11978</strain>
    </source>
</reference>
<dbReference type="PANTHER" id="PTHR42959:SF1">
    <property type="entry name" value="CARBAMOYLTRANSFERASE HYPF"/>
    <property type="match status" value="1"/>
</dbReference>
<gene>
    <name evidence="12" type="primary">hypF</name>
    <name evidence="12" type="ORF">NCTC11978_00613</name>
</gene>
<dbReference type="UniPathway" id="UPA00335"/>
<dbReference type="RefSeq" id="WP_115174537.1">
    <property type="nucleotide sequence ID" value="NZ_UGNY01000001.1"/>
</dbReference>
<comment type="function">
    <text evidence="8">Involved in the maturation of [NiFe] hydrogenases. Along with HypE, it catalyzes the synthesis of the CN ligands of the active site iron of [NiFe]-hydrogenases. HypF functions as a carbamoyl transferase using carbamoylphosphate as a substrate and transferring the carboxamido moiety in an ATP-dependent reaction to the thiolate of the C-terminal cysteine of HypE yielding a protein-S-carboxamide.</text>
</comment>
<keyword evidence="6" id="KW-0862">Zinc</keyword>
<evidence type="ECO:0000256" key="1">
    <source>
        <dbReference type="ARBA" id="ARBA00004711"/>
    </source>
</evidence>
<keyword evidence="5" id="KW-0863">Zinc-finger</keyword>
<dbReference type="InterPro" id="IPR017945">
    <property type="entry name" value="DHBP_synth_RibB-like_a/b_dom"/>
</dbReference>
<dbReference type="SUPFAM" id="SSF55821">
    <property type="entry name" value="YrdC/RibB"/>
    <property type="match status" value="1"/>
</dbReference>
<evidence type="ECO:0000256" key="7">
    <source>
        <dbReference type="ARBA" id="ARBA00048220"/>
    </source>
</evidence>
<dbReference type="GO" id="GO:0008270">
    <property type="term" value="F:zinc ion binding"/>
    <property type="evidence" value="ECO:0007669"/>
    <property type="project" value="UniProtKB-KW"/>
</dbReference>
<dbReference type="PROSITE" id="PS00150">
    <property type="entry name" value="ACYLPHOSPHATASE_1"/>
    <property type="match status" value="1"/>
</dbReference>
<dbReference type="PANTHER" id="PTHR42959">
    <property type="entry name" value="CARBAMOYLTRANSFERASE"/>
    <property type="match status" value="1"/>
</dbReference>
<dbReference type="InterPro" id="IPR006070">
    <property type="entry name" value="Sua5-like_dom"/>
</dbReference>
<evidence type="ECO:0000256" key="6">
    <source>
        <dbReference type="ARBA" id="ARBA00022833"/>
    </source>
</evidence>
<evidence type="ECO:0000313" key="13">
    <source>
        <dbReference type="Proteomes" id="UP000254033"/>
    </source>
</evidence>
<dbReference type="NCBIfam" id="TIGR00143">
    <property type="entry name" value="hypF"/>
    <property type="match status" value="1"/>
</dbReference>
<dbReference type="GO" id="GO:0051604">
    <property type="term" value="P:protein maturation"/>
    <property type="evidence" value="ECO:0007669"/>
    <property type="project" value="TreeGrafter"/>
</dbReference>
<dbReference type="InterPro" id="IPR017968">
    <property type="entry name" value="Acylphosphatase_CS"/>
</dbReference>
<dbReference type="GO" id="GO:0016874">
    <property type="term" value="F:ligase activity"/>
    <property type="evidence" value="ECO:0007669"/>
    <property type="project" value="UniProtKB-UniRule"/>
</dbReference>
<dbReference type="GO" id="GO:0016743">
    <property type="term" value="F:carboxyl- or carbamoyltransferase activity"/>
    <property type="evidence" value="ECO:0007669"/>
    <property type="project" value="UniProtKB-UniRule"/>
</dbReference>
<evidence type="ECO:0000256" key="8">
    <source>
        <dbReference type="PIRNR" id="PIRNR006256"/>
    </source>
</evidence>
<feature type="active site" evidence="9">
    <location>
        <position position="39"/>
    </location>
</feature>
<protein>
    <recommendedName>
        <fullName evidence="8">Carbamoyltransferase HypF</fullName>
        <ecNumber evidence="8">6.2.-.-</ecNumber>
    </recommendedName>
</protein>
<dbReference type="Gene3D" id="3.30.420.40">
    <property type="match status" value="1"/>
</dbReference>